<feature type="transmembrane region" description="Helical" evidence="1">
    <location>
        <begin position="332"/>
        <end position="350"/>
    </location>
</feature>
<gene>
    <name evidence="2" type="ORF">VL20_2438</name>
</gene>
<feature type="transmembrane region" description="Helical" evidence="1">
    <location>
        <begin position="229"/>
        <end position="247"/>
    </location>
</feature>
<evidence type="ECO:0000313" key="2">
    <source>
        <dbReference type="EMBL" id="AKV67533.1"/>
    </source>
</evidence>
<accession>A0A0K1S0I5</accession>
<feature type="transmembrane region" description="Helical" evidence="1">
    <location>
        <begin position="387"/>
        <end position="406"/>
    </location>
</feature>
<feature type="transmembrane region" description="Helical" evidence="1">
    <location>
        <begin position="203"/>
        <end position="220"/>
    </location>
</feature>
<sequence length="523" mass="59837">MGKSINKVRVTALILGILAIAFAFFTRIVSIFEYVTFDIGPDPDQITLGYLSMDMWKGNFPQLGPPGGGGKYGFTIPPLYTYLAFPLTIFGTAPEFQVLTNGLFSFLSIPLLIYFVYQLLENVEQDKRLLLSSLAGFWYSTIYADYFINNFSWAPSPIPFFLLVFALLYRFQMETTKPLLYQAIAWIFFGITVAILVSLHTTTMLIIPVTCVIACLWFVYRNRKNTRKCLLPFLSILSANLALFMYWHSEIVRNFANTRGIVRALTEKGASGEPSSNLFTRLFKAIWETVYLGNQVFFLNDNISIFNVVVSAIFFGISLYIVIKKYRGNKTLIGFLAITWIIFLYASSNYPDEHFYSHRKILLWFAPILLAIASLAYLNLTKTFDRILALVLAIIIGYSIATNLYFNQRYLASKYGSERLLSVADTVEIINQIPVGSTLCDPAKKRKRKERGQYDYIDTFMTKRELKITNACPSGSYYIQPKFKMAIQMNDLFPIFTLVKTHPLDRPMTSLLETPEAYLYKIE</sequence>
<evidence type="ECO:0008006" key="4">
    <source>
        <dbReference type="Google" id="ProtNLM"/>
    </source>
</evidence>
<feature type="transmembrane region" description="Helical" evidence="1">
    <location>
        <begin position="154"/>
        <end position="171"/>
    </location>
</feature>
<evidence type="ECO:0000256" key="1">
    <source>
        <dbReference type="SAM" id="Phobius"/>
    </source>
</evidence>
<feature type="transmembrane region" description="Helical" evidence="1">
    <location>
        <begin position="362"/>
        <end position="380"/>
    </location>
</feature>
<evidence type="ECO:0000313" key="3">
    <source>
        <dbReference type="Proteomes" id="UP000068167"/>
    </source>
</evidence>
<feature type="transmembrane region" description="Helical" evidence="1">
    <location>
        <begin position="96"/>
        <end position="117"/>
    </location>
</feature>
<keyword evidence="1" id="KW-0472">Membrane</keyword>
<dbReference type="KEGG" id="mpk:VL20_2438"/>
<reference evidence="2 3" key="1">
    <citation type="journal article" date="2016" name="Stand. Genomic Sci.">
        <title>Complete genome sequence and genomic characterization of Microcystis panniformis FACHB 1757 by third-generation sequencing.</title>
        <authorList>
            <person name="Zhang J.Y."/>
            <person name="Guan R."/>
            <person name="Zhang H.J."/>
            <person name="Li H."/>
            <person name="Xiao P."/>
            <person name="Yu G.L."/>
            <person name="Du L."/>
            <person name="Cao D.M."/>
            <person name="Zhu B.C."/>
            <person name="Li R.H."/>
            <person name="Lu Z.H."/>
        </authorList>
    </citation>
    <scope>NUCLEOTIDE SEQUENCE [LARGE SCALE GENOMIC DNA]</scope>
    <source>
        <strain evidence="2 3">FACHB-1757</strain>
    </source>
</reference>
<feature type="transmembrane region" description="Helical" evidence="1">
    <location>
        <begin position="12"/>
        <end position="32"/>
    </location>
</feature>
<keyword evidence="1" id="KW-0812">Transmembrane</keyword>
<dbReference type="Proteomes" id="UP000068167">
    <property type="component" value="Chromosome"/>
</dbReference>
<proteinExistence type="predicted"/>
<keyword evidence="1" id="KW-1133">Transmembrane helix</keyword>
<dbReference type="PATRIC" id="fig|1638788.3.peg.2451"/>
<dbReference type="RefSeq" id="WP_052276411.1">
    <property type="nucleotide sequence ID" value="NZ_CP011339.1"/>
</dbReference>
<keyword evidence="3" id="KW-1185">Reference proteome</keyword>
<name>A0A0K1S0I5_9CHRO</name>
<protein>
    <recommendedName>
        <fullName evidence="4">Glycosyltransferase RgtA/B/C/D-like domain-containing protein</fullName>
    </recommendedName>
</protein>
<organism evidence="2 3">
    <name type="scientific">Microcystis panniformis FACHB-1757</name>
    <dbReference type="NCBI Taxonomy" id="1638788"/>
    <lineage>
        <taxon>Bacteria</taxon>
        <taxon>Bacillati</taxon>
        <taxon>Cyanobacteriota</taxon>
        <taxon>Cyanophyceae</taxon>
        <taxon>Oscillatoriophycideae</taxon>
        <taxon>Chroococcales</taxon>
        <taxon>Microcystaceae</taxon>
        <taxon>Microcystis</taxon>
    </lineage>
</organism>
<feature type="transmembrane region" description="Helical" evidence="1">
    <location>
        <begin position="303"/>
        <end position="323"/>
    </location>
</feature>
<feature type="transmembrane region" description="Helical" evidence="1">
    <location>
        <begin position="178"/>
        <end position="197"/>
    </location>
</feature>
<dbReference type="AlphaFoldDB" id="A0A0K1S0I5"/>
<dbReference type="EMBL" id="CP011339">
    <property type="protein sequence ID" value="AKV67533.1"/>
    <property type="molecule type" value="Genomic_DNA"/>
</dbReference>